<dbReference type="SMART" id="SM00516">
    <property type="entry name" value="SEC14"/>
    <property type="match status" value="1"/>
</dbReference>
<gene>
    <name evidence="3" type="ORF">fugu_014925</name>
</gene>
<proteinExistence type="predicted"/>
<feature type="domain" description="CRAL-TRIO" evidence="1">
    <location>
        <begin position="317"/>
        <end position="493"/>
    </location>
</feature>
<dbReference type="FunFam" id="3.40.525.10:FF:000006">
    <property type="entry name" value="SEC14-like lipid binding 1"/>
    <property type="match status" value="1"/>
</dbReference>
<dbReference type="InterPro" id="IPR006797">
    <property type="entry name" value="PRELI/MSF1_dom"/>
</dbReference>
<keyword evidence="4" id="KW-1185">Reference proteome</keyword>
<dbReference type="GO" id="GO:0039552">
    <property type="term" value="F:RIG-I binding"/>
    <property type="evidence" value="ECO:0007669"/>
    <property type="project" value="TreeGrafter"/>
</dbReference>
<sequence length="519" mass="60595">MVQEYQSPVRVYKHPFELIMAAYMRRFPKCPLIPVFVDSEVIGENHSDDGAVSVTERRCVIDIEAPRLLKRIAGVDYLYFLQKNTLNRRDRTLQIEVHNETFSSRVVVRECCNYTVHPENEDWTCFEQTASLDIKSFFGFESYSREDSHETVRQQHQEGLCLCIWRLVLLRLFRVPGKEIIEYYLRELEEEGVTYIPRWTPPIVSSTAMAVPVKAGPDSRDPSYTSEQVAGTPDDKLDADYIRRYLGELTPLQESCFIRLRQWLQETHKGKIPKDQHVLRFLRARDFNLDKARELLCHSLTWRKQHKVDFLLDTWERPQLLQDYYSGGWHHHDKDGRPLYVLRLGQMDTKGLVRALGEEVLLRQILSINEEGLRRCEENTRFFGRPISCWTCLVDMEGLNMRHLWRPGVKALLRIIEVVEANYPETLGRLLILRVPRVFPVLWTLVSPLIDENTRKKFLIFAGNDYQGPGGLVDYMDKEIIPDFLGGECMCEVPEGGLVPKSLYRTAEEMESEENHLLT</sequence>
<dbReference type="SUPFAM" id="SSF46938">
    <property type="entry name" value="CRAL/TRIO N-terminal domain"/>
    <property type="match status" value="1"/>
</dbReference>
<protein>
    <recommendedName>
        <fullName evidence="5">CRAL-TRIO domain-containing protein</fullName>
    </recommendedName>
</protein>
<feature type="domain" description="PRELI/MSF1" evidence="2">
    <location>
        <begin position="2"/>
        <end position="175"/>
    </location>
</feature>
<evidence type="ECO:0000259" key="2">
    <source>
        <dbReference type="PROSITE" id="PS50904"/>
    </source>
</evidence>
<reference evidence="3 4" key="1">
    <citation type="submission" date="2019-04" db="EMBL/GenBank/DDBJ databases">
        <title>The sequence and de novo assembly of Takifugu bimaculatus genome using PacBio and Hi-C technologies.</title>
        <authorList>
            <person name="Xu P."/>
            <person name="Liu B."/>
            <person name="Zhou Z."/>
        </authorList>
    </citation>
    <scope>NUCLEOTIDE SEQUENCE [LARGE SCALE GENOMIC DNA]</scope>
    <source>
        <strain evidence="3">TB-2018</strain>
        <tissue evidence="3">Muscle</tissue>
    </source>
</reference>
<evidence type="ECO:0000259" key="1">
    <source>
        <dbReference type="PROSITE" id="PS50191"/>
    </source>
</evidence>
<dbReference type="Pfam" id="PF03765">
    <property type="entry name" value="CRAL_TRIO_N"/>
    <property type="match status" value="1"/>
</dbReference>
<dbReference type="PANTHER" id="PTHR23324">
    <property type="entry name" value="SEC14 RELATED PROTEIN"/>
    <property type="match status" value="1"/>
</dbReference>
<evidence type="ECO:0000313" key="3">
    <source>
        <dbReference type="EMBL" id="TNM96769.1"/>
    </source>
</evidence>
<organism evidence="3 4">
    <name type="scientific">Takifugu bimaculatus</name>
    <dbReference type="NCBI Taxonomy" id="433685"/>
    <lineage>
        <taxon>Eukaryota</taxon>
        <taxon>Metazoa</taxon>
        <taxon>Chordata</taxon>
        <taxon>Craniata</taxon>
        <taxon>Vertebrata</taxon>
        <taxon>Euteleostomi</taxon>
        <taxon>Actinopterygii</taxon>
        <taxon>Neopterygii</taxon>
        <taxon>Teleostei</taxon>
        <taxon>Neoteleostei</taxon>
        <taxon>Acanthomorphata</taxon>
        <taxon>Eupercaria</taxon>
        <taxon>Tetraodontiformes</taxon>
        <taxon>Tetradontoidea</taxon>
        <taxon>Tetraodontidae</taxon>
        <taxon>Takifugu</taxon>
    </lineage>
</organism>
<dbReference type="AlphaFoldDB" id="A0A4Z2BXC0"/>
<dbReference type="GO" id="GO:0005829">
    <property type="term" value="C:cytosol"/>
    <property type="evidence" value="ECO:0007669"/>
    <property type="project" value="TreeGrafter"/>
</dbReference>
<dbReference type="EMBL" id="SWLE01000008">
    <property type="protein sequence ID" value="TNM96769.1"/>
    <property type="molecule type" value="Genomic_DNA"/>
</dbReference>
<dbReference type="InterPro" id="IPR051064">
    <property type="entry name" value="SEC14/CRAL-TRIO_domain"/>
</dbReference>
<dbReference type="PROSITE" id="PS50191">
    <property type="entry name" value="CRAL_TRIO"/>
    <property type="match status" value="1"/>
</dbReference>
<dbReference type="GO" id="GO:0039536">
    <property type="term" value="P:negative regulation of RIG-I signaling pathway"/>
    <property type="evidence" value="ECO:0007669"/>
    <property type="project" value="TreeGrafter"/>
</dbReference>
<dbReference type="CDD" id="cd00170">
    <property type="entry name" value="SEC14"/>
    <property type="match status" value="1"/>
</dbReference>
<dbReference type="InterPro" id="IPR036273">
    <property type="entry name" value="CRAL/TRIO_N_dom_sf"/>
</dbReference>
<dbReference type="InterPro" id="IPR001251">
    <property type="entry name" value="CRAL-TRIO_dom"/>
</dbReference>
<dbReference type="InterPro" id="IPR036865">
    <property type="entry name" value="CRAL-TRIO_dom_sf"/>
</dbReference>
<dbReference type="SMART" id="SM01100">
    <property type="entry name" value="CRAL_TRIO_N"/>
    <property type="match status" value="1"/>
</dbReference>
<evidence type="ECO:0008006" key="5">
    <source>
        <dbReference type="Google" id="ProtNLM"/>
    </source>
</evidence>
<dbReference type="PANTHER" id="PTHR23324:SF51">
    <property type="entry name" value="SEC14-LIKE PROTEIN 1"/>
    <property type="match status" value="1"/>
</dbReference>
<dbReference type="SUPFAM" id="SSF52087">
    <property type="entry name" value="CRAL/TRIO domain"/>
    <property type="match status" value="1"/>
</dbReference>
<comment type="caution">
    <text evidence="3">The sequence shown here is derived from an EMBL/GenBank/DDBJ whole genome shotgun (WGS) entry which is preliminary data.</text>
</comment>
<dbReference type="Gene3D" id="3.40.525.10">
    <property type="entry name" value="CRAL-TRIO lipid binding domain"/>
    <property type="match status" value="1"/>
</dbReference>
<dbReference type="InterPro" id="IPR011074">
    <property type="entry name" value="CRAL/TRIO_N_dom"/>
</dbReference>
<name>A0A4Z2BXC0_9TELE</name>
<evidence type="ECO:0000313" key="4">
    <source>
        <dbReference type="Proteomes" id="UP000516260"/>
    </source>
</evidence>
<accession>A0A4Z2BXC0</accession>
<dbReference type="Pfam" id="PF00650">
    <property type="entry name" value="CRAL_TRIO"/>
    <property type="match status" value="1"/>
</dbReference>
<dbReference type="Proteomes" id="UP000516260">
    <property type="component" value="Chromosome 16"/>
</dbReference>
<dbReference type="Pfam" id="PF04707">
    <property type="entry name" value="PRELI"/>
    <property type="match status" value="1"/>
</dbReference>
<dbReference type="PROSITE" id="PS50904">
    <property type="entry name" value="PRELI_MSF1"/>
    <property type="match status" value="1"/>
</dbReference>